<comment type="caution">
    <text evidence="3">The sequence shown here is derived from an EMBL/GenBank/DDBJ whole genome shotgun (WGS) entry which is preliminary data.</text>
</comment>
<feature type="chain" id="PRO_5046867071" evidence="1">
    <location>
        <begin position="28"/>
        <end position="1761"/>
    </location>
</feature>
<dbReference type="InterPro" id="IPR006915">
    <property type="entry name" value="DUF637_hemagglutn_put"/>
</dbReference>
<gene>
    <name evidence="3" type="ORF">V8N49_07895</name>
</gene>
<feature type="signal peptide" evidence="1">
    <location>
        <begin position="1"/>
        <end position="27"/>
    </location>
</feature>
<dbReference type="InterPro" id="IPR012334">
    <property type="entry name" value="Pectin_lyas_fold"/>
</dbReference>
<dbReference type="RefSeq" id="WP_336202833.1">
    <property type="nucleotide sequence ID" value="NZ_JBANEI010000004.1"/>
</dbReference>
<name>A0ABU8DDJ5_ERWAP</name>
<reference evidence="3 4" key="1">
    <citation type="submission" date="2024-02" db="EMBL/GenBank/DDBJ databases">
        <title>First report Erwinia aphidicola in onion in Chile.</title>
        <authorList>
            <person name="Valenzuela M."/>
            <person name="Pena M."/>
            <person name="Dutta B."/>
        </authorList>
    </citation>
    <scope>NUCLEOTIDE SEQUENCE [LARGE SCALE GENOMIC DNA]</scope>
    <source>
        <strain evidence="3 4">QCJ3A</strain>
    </source>
</reference>
<feature type="domain" description="Filamentous haemagglutinin FhaB/tRNA nuclease CdiA-like TPS" evidence="2">
    <location>
        <begin position="41"/>
        <end position="161"/>
    </location>
</feature>
<dbReference type="Proteomes" id="UP001306592">
    <property type="component" value="Unassembled WGS sequence"/>
</dbReference>
<dbReference type="InterPro" id="IPR011050">
    <property type="entry name" value="Pectin_lyase_fold/virulence"/>
</dbReference>
<evidence type="ECO:0000313" key="4">
    <source>
        <dbReference type="Proteomes" id="UP001306592"/>
    </source>
</evidence>
<evidence type="ECO:0000313" key="3">
    <source>
        <dbReference type="EMBL" id="MEI2681582.1"/>
    </source>
</evidence>
<organism evidence="3 4">
    <name type="scientific">Erwinia aphidicola</name>
    <dbReference type="NCBI Taxonomy" id="68334"/>
    <lineage>
        <taxon>Bacteria</taxon>
        <taxon>Pseudomonadati</taxon>
        <taxon>Pseudomonadota</taxon>
        <taxon>Gammaproteobacteria</taxon>
        <taxon>Enterobacterales</taxon>
        <taxon>Erwiniaceae</taxon>
        <taxon>Erwinia</taxon>
    </lineage>
</organism>
<sequence>MNKHTHPLARGVSYLLIVLTALQPALAGGITASQAATQVQQGTVPVVTIAPPNAAGISHNRYADFNVAQPGAVLNNSTVAGQSALAGALDANASLQGKAAQLIINEVTGSSRSELQGQLEVFGQRADVMIANPNGINCDGCGAINSAGLTLTTGKPQLDAQGMLHALEVTQGTVSIGPGGLNGSGQDYVEILSRACELNGRITARSLALTQGANRIDYHQGRVEPIAGVGAAPQLAVDTKALGGMYASKIRLLGTEQGVGVNLSHITSDQQSIVLSANGKLQLADINAKTDLNASGREISVAAGNRLNAGNDMTLSADALTNQGSVVAAKDMRIFSERISNTGSRARLEAGNNLWLQKDAQGAKALLVENRSGTITTGSGDMVIRTEKLNNLRDRLVLGTRQGEHDETGTFLYDDAFNAAKYPDVSKRPKSNAVRERFLRWWGPGTLFERAIIRYFADVWVNNESTEYFSLTSEQPGVIASGHHLYASAGELTNAASSISSGGKMVLTGNHLEVLSYDGGIKKDFSIYRRDVAADGEYERRNLRGYNNFFKTATQGVALETGETLNSRLSAEGDLVADFSDSISASLPLPFAPTEKTELTSALRPDTFSARNILLHAGRITSNDGMTASGNMTLIADDAILNQRGSLTAGGNLSLTAINDIENIQGNLWGESVELLSRQGSILSSTPDQPRAFSADRMQLFSTINAGALAISAGKHIALNDTELQVQHSISANSGGDLTIAASDRLLTPPDFLKAGSTLTAFEHYNRALLIPGRAAVDGEISLTAGGEMALNGVGLRAGKGILLSAGQSISLSPRTISQQNRLLDKWLTVESHAKYFPSWRAPELRASLNSGADLQIHAAADITAQGAQLTSVGTTTLYAGRDLLLGAQAYSFIDASNDNNKDERQLVADIQAGKNLTLAANGSLITQGSSVSAGGDLTATAGGNMRFESVANRIYRELSNGYSETLSQQGTALTSGGVLTLIGSGSILFQATRLLAQRSLDVAAQGGYLYAQAMEESSSYEKKTTKRKWWGKKTTIRQTGRTVTNKVTAFTAGEDISLLSGEDSTFEASKINAGRNASLISQRGQVNFRAVNNSASEQTVTTSKGFFIRQANRGYKTSSWVLPTVHFGGALTIEVADGISADVKAQNRQQLQATLAVLGNAPGNEWLNALNTRTDVQWKPVQDAYENWDYHHQSLNPAVAAVIAIAAAAVTAGSGLAATAGSAAAGSTGGMTGTAAFGGGYSGMMALTSQAAVALVENQGDLSKTLKALGSRESVKSLATSMAVGGALAGFDRVLDIQAVNPGNARLPVLANDNWLKVAQRVAGQSVISSGLTTVINGGSFQDNFSKALLASLGDQLNAEGAGLIGDNGAVLGEPGRVLSHAVVSSISAEIAGGSAKGAAVGALAAEVAGIVMQSTLFEPQYLNENERQLDRLQEALNGSEAKAQTARFVGALAGAISTHTPEGAYSAAKSGELVYRYNMTEHMLEQFALEQQLDTLAADKGDSDAAIRVAGRRDAMAAVVIVGSGGLAAMVGGTVIAAAAPEMILAARLALAGCKSNPVLCLNQAGIYAADIAAPEAAVGTGSLLAGSTILVGKSQEEAVQFGRQVVAASGNLLKDGKANQGKLGEFIAGKVTSGAENAATYPKLKDDLIQQNLSNIAKQDPRLEIAIKGDGSGGKDFAMGQGSRLEADRLGKIWLGDGAKQTSGGGWISADGTRGYRSPSTKNSPFAVTGTQANFDSYIIDPAGKPVKVGNGHLNILD</sequence>
<dbReference type="SMART" id="SM00912">
    <property type="entry name" value="Haemagg_act"/>
    <property type="match status" value="1"/>
</dbReference>
<dbReference type="SUPFAM" id="SSF51126">
    <property type="entry name" value="Pectin lyase-like"/>
    <property type="match status" value="1"/>
</dbReference>
<evidence type="ECO:0000256" key="1">
    <source>
        <dbReference type="SAM" id="SignalP"/>
    </source>
</evidence>
<proteinExistence type="predicted"/>
<dbReference type="Pfam" id="PF04830">
    <property type="entry name" value="DUF637"/>
    <property type="match status" value="1"/>
</dbReference>
<protein>
    <submittedName>
        <fullName evidence="3">DUF637 domain-containing protein</fullName>
    </submittedName>
</protein>
<dbReference type="Pfam" id="PF05860">
    <property type="entry name" value="TPS"/>
    <property type="match status" value="1"/>
</dbReference>
<dbReference type="InterPro" id="IPR008638">
    <property type="entry name" value="FhaB/CdiA-like_TPS"/>
</dbReference>
<dbReference type="Gene3D" id="2.160.20.10">
    <property type="entry name" value="Single-stranded right-handed beta-helix, Pectin lyase-like"/>
    <property type="match status" value="1"/>
</dbReference>
<dbReference type="NCBIfam" id="TIGR01901">
    <property type="entry name" value="adhes_NPXG"/>
    <property type="match status" value="1"/>
</dbReference>
<keyword evidence="4" id="KW-1185">Reference proteome</keyword>
<evidence type="ECO:0000259" key="2">
    <source>
        <dbReference type="SMART" id="SM00912"/>
    </source>
</evidence>
<accession>A0ABU8DDJ5</accession>
<keyword evidence="1" id="KW-0732">Signal</keyword>
<dbReference type="EMBL" id="JBANEI010000004">
    <property type="protein sequence ID" value="MEI2681582.1"/>
    <property type="molecule type" value="Genomic_DNA"/>
</dbReference>